<name>A0A084R0G1_STAC4</name>
<keyword evidence="3" id="KW-1185">Reference proteome</keyword>
<accession>A0A084R0G1</accession>
<evidence type="ECO:0000313" key="3">
    <source>
        <dbReference type="Proteomes" id="UP000028524"/>
    </source>
</evidence>
<evidence type="ECO:0000256" key="1">
    <source>
        <dbReference type="SAM" id="SignalP"/>
    </source>
</evidence>
<sequence length="84" mass="9511">MASTSSNVTCILYFLPVLLCVFLCEVYERQTDNFINELQIRLEGDARRLEARLDALTAPSLPLYRVQHGYGYPGTPPPPPPKSW</sequence>
<evidence type="ECO:0000313" key="2">
    <source>
        <dbReference type="EMBL" id="KFA69696.1"/>
    </source>
</evidence>
<dbReference type="HOGENOM" id="CLU_2544097_0_0_1"/>
<dbReference type="OrthoDB" id="10399594at2759"/>
<protein>
    <submittedName>
        <fullName evidence="2">Uncharacterized protein</fullName>
    </submittedName>
</protein>
<dbReference type="EMBL" id="KL659381">
    <property type="protein sequence ID" value="KFA69696.1"/>
    <property type="molecule type" value="Genomic_DNA"/>
</dbReference>
<reference evidence="2 3" key="1">
    <citation type="journal article" date="2014" name="BMC Genomics">
        <title>Comparative genome sequencing reveals chemotype-specific gene clusters in the toxigenic black mold Stachybotrys.</title>
        <authorList>
            <person name="Semeiks J."/>
            <person name="Borek D."/>
            <person name="Otwinowski Z."/>
            <person name="Grishin N.V."/>
        </authorList>
    </citation>
    <scope>NUCLEOTIDE SEQUENCE [LARGE SCALE GENOMIC DNA]</scope>
    <source>
        <strain evidence="2 3">IBT 40285</strain>
    </source>
</reference>
<proteinExistence type="predicted"/>
<gene>
    <name evidence="2" type="ORF">S40285_10349</name>
</gene>
<feature type="chain" id="PRO_5001779906" evidence="1">
    <location>
        <begin position="21"/>
        <end position="84"/>
    </location>
</feature>
<keyword evidence="1" id="KW-0732">Signal</keyword>
<organism evidence="2 3">
    <name type="scientific">Stachybotrys chlorohalonatus (strain IBT 40285)</name>
    <dbReference type="NCBI Taxonomy" id="1283841"/>
    <lineage>
        <taxon>Eukaryota</taxon>
        <taxon>Fungi</taxon>
        <taxon>Dikarya</taxon>
        <taxon>Ascomycota</taxon>
        <taxon>Pezizomycotina</taxon>
        <taxon>Sordariomycetes</taxon>
        <taxon>Hypocreomycetidae</taxon>
        <taxon>Hypocreales</taxon>
        <taxon>Stachybotryaceae</taxon>
        <taxon>Stachybotrys</taxon>
    </lineage>
</organism>
<dbReference type="AlphaFoldDB" id="A0A084R0G1"/>
<dbReference type="InParanoid" id="A0A084R0G1"/>
<dbReference type="Proteomes" id="UP000028524">
    <property type="component" value="Unassembled WGS sequence"/>
</dbReference>
<feature type="signal peptide" evidence="1">
    <location>
        <begin position="1"/>
        <end position="20"/>
    </location>
</feature>